<comment type="caution">
    <text evidence="1">The sequence shown here is derived from an EMBL/GenBank/DDBJ whole genome shotgun (WGS) entry which is preliminary data.</text>
</comment>
<dbReference type="Proteomes" id="UP001596043">
    <property type="component" value="Unassembled WGS sequence"/>
</dbReference>
<sequence>MGYKKKWLDNADEDLLKYLDKVSDIISPLFKNNGKVDLLNLEKKHDLELLLGLILNCNFASNGGGNSLSFGADYVIAIQIEVENNKYLNYWGKINWLSMPNGHECHNSYQDPFYVLFKLENNHIDIVDSMFGDYDKTDLDSQQWIYSEINWMYDL</sequence>
<name>A0ABV9HQJ5_9FLAO</name>
<protein>
    <recommendedName>
        <fullName evidence="3">SMI1/KNR4 family protein</fullName>
    </recommendedName>
</protein>
<dbReference type="EMBL" id="JBHSFV010000001">
    <property type="protein sequence ID" value="MFC4632459.1"/>
    <property type="molecule type" value="Genomic_DNA"/>
</dbReference>
<accession>A0ABV9HQJ5</accession>
<dbReference type="RefSeq" id="WP_379976653.1">
    <property type="nucleotide sequence ID" value="NZ_JBHSFV010000001.1"/>
</dbReference>
<reference evidence="2" key="1">
    <citation type="journal article" date="2019" name="Int. J. Syst. Evol. Microbiol.">
        <title>The Global Catalogue of Microorganisms (GCM) 10K type strain sequencing project: providing services to taxonomists for standard genome sequencing and annotation.</title>
        <authorList>
            <consortium name="The Broad Institute Genomics Platform"/>
            <consortium name="The Broad Institute Genome Sequencing Center for Infectious Disease"/>
            <person name="Wu L."/>
            <person name="Ma J."/>
        </authorList>
    </citation>
    <scope>NUCLEOTIDE SEQUENCE [LARGE SCALE GENOMIC DNA]</scope>
    <source>
        <strain evidence="2">YJ-61-S</strain>
    </source>
</reference>
<evidence type="ECO:0008006" key="3">
    <source>
        <dbReference type="Google" id="ProtNLM"/>
    </source>
</evidence>
<gene>
    <name evidence="1" type="ORF">ACFO3O_00960</name>
</gene>
<organism evidence="1 2">
    <name type="scientific">Dokdonia ponticola</name>
    <dbReference type="NCBI Taxonomy" id="2041041"/>
    <lineage>
        <taxon>Bacteria</taxon>
        <taxon>Pseudomonadati</taxon>
        <taxon>Bacteroidota</taxon>
        <taxon>Flavobacteriia</taxon>
        <taxon>Flavobacteriales</taxon>
        <taxon>Flavobacteriaceae</taxon>
        <taxon>Dokdonia</taxon>
    </lineage>
</organism>
<proteinExistence type="predicted"/>
<evidence type="ECO:0000313" key="2">
    <source>
        <dbReference type="Proteomes" id="UP001596043"/>
    </source>
</evidence>
<keyword evidence="2" id="KW-1185">Reference proteome</keyword>
<evidence type="ECO:0000313" key="1">
    <source>
        <dbReference type="EMBL" id="MFC4632459.1"/>
    </source>
</evidence>